<reference evidence="1" key="1">
    <citation type="submission" date="2014-12" db="EMBL/GenBank/DDBJ databases">
        <title>Insight into the proteome of Arion vulgaris.</title>
        <authorList>
            <person name="Aradska J."/>
            <person name="Bulat T."/>
            <person name="Smidak R."/>
            <person name="Sarate P."/>
            <person name="Gangsoo J."/>
            <person name="Sialana F."/>
            <person name="Bilban M."/>
            <person name="Lubec G."/>
        </authorList>
    </citation>
    <scope>NUCLEOTIDE SEQUENCE</scope>
    <source>
        <tissue evidence="1">Skin</tissue>
    </source>
</reference>
<sequence>MSAAMSQPSSSRPVAQALEFLYEIMACNISEGNFSDSDISNFNESSVASSISCNSNVELSASESNEDRGVTYT</sequence>
<protein>
    <submittedName>
        <fullName evidence="1">Uncharacterized protein</fullName>
    </submittedName>
</protein>
<gene>
    <name evidence="1" type="primary">ORF215258</name>
</gene>
<dbReference type="AlphaFoldDB" id="A0A0B7BWF6"/>
<evidence type="ECO:0000313" key="1">
    <source>
        <dbReference type="EMBL" id="CEK97267.1"/>
    </source>
</evidence>
<dbReference type="EMBL" id="HACG01050402">
    <property type="protein sequence ID" value="CEK97267.1"/>
    <property type="molecule type" value="Transcribed_RNA"/>
</dbReference>
<accession>A0A0B7BWF6</accession>
<name>A0A0B7BWF6_9EUPU</name>
<proteinExistence type="predicted"/>
<organism evidence="1">
    <name type="scientific">Arion vulgaris</name>
    <dbReference type="NCBI Taxonomy" id="1028688"/>
    <lineage>
        <taxon>Eukaryota</taxon>
        <taxon>Metazoa</taxon>
        <taxon>Spiralia</taxon>
        <taxon>Lophotrochozoa</taxon>
        <taxon>Mollusca</taxon>
        <taxon>Gastropoda</taxon>
        <taxon>Heterobranchia</taxon>
        <taxon>Euthyneura</taxon>
        <taxon>Panpulmonata</taxon>
        <taxon>Eupulmonata</taxon>
        <taxon>Stylommatophora</taxon>
        <taxon>Helicina</taxon>
        <taxon>Arionoidea</taxon>
        <taxon>Arionidae</taxon>
        <taxon>Arion</taxon>
    </lineage>
</organism>